<keyword evidence="3" id="KW-1185">Reference proteome</keyword>
<protein>
    <recommendedName>
        <fullName evidence="4">YfhD family protein</fullName>
    </recommendedName>
</protein>
<feature type="region of interest" description="Disordered" evidence="1">
    <location>
        <begin position="1"/>
        <end position="26"/>
    </location>
</feature>
<sequence>MGRTKLGNANAQRNNNKKKKNDFNTEFESYAQHEALKLSKDNKED</sequence>
<dbReference type="Proteomes" id="UP001597318">
    <property type="component" value="Unassembled WGS sequence"/>
</dbReference>
<evidence type="ECO:0000256" key="1">
    <source>
        <dbReference type="SAM" id="MobiDB-lite"/>
    </source>
</evidence>
<accession>A0ABW5BZ96</accession>
<dbReference type="EMBL" id="JBHUIK010000002">
    <property type="protein sequence ID" value="MFD2214315.1"/>
    <property type="molecule type" value="Genomic_DNA"/>
</dbReference>
<evidence type="ECO:0008006" key="4">
    <source>
        <dbReference type="Google" id="ProtNLM"/>
    </source>
</evidence>
<evidence type="ECO:0000313" key="2">
    <source>
        <dbReference type="EMBL" id="MFD2214315.1"/>
    </source>
</evidence>
<gene>
    <name evidence="2" type="ORF">ACFSKK_11545</name>
</gene>
<evidence type="ECO:0000313" key="3">
    <source>
        <dbReference type="Proteomes" id="UP001597318"/>
    </source>
</evidence>
<dbReference type="RefSeq" id="WP_247343922.1">
    <property type="nucleotide sequence ID" value="NZ_CP095550.1"/>
</dbReference>
<reference evidence="3" key="1">
    <citation type="journal article" date="2019" name="Int. J. Syst. Evol. Microbiol.">
        <title>The Global Catalogue of Microorganisms (GCM) 10K type strain sequencing project: providing services to taxonomists for standard genome sequencing and annotation.</title>
        <authorList>
            <consortium name="The Broad Institute Genomics Platform"/>
            <consortium name="The Broad Institute Genome Sequencing Center for Infectious Disease"/>
            <person name="Wu L."/>
            <person name="Ma J."/>
        </authorList>
    </citation>
    <scope>NUCLEOTIDE SEQUENCE [LARGE SCALE GENOMIC DNA]</scope>
    <source>
        <strain evidence="3">CGMCC 1.15474</strain>
    </source>
</reference>
<comment type="caution">
    <text evidence="2">The sequence shown here is derived from an EMBL/GenBank/DDBJ whole genome shotgun (WGS) entry which is preliminary data.</text>
</comment>
<proteinExistence type="predicted"/>
<name>A0ABW5BZ96_9BACI</name>
<organism evidence="2 3">
    <name type="scientific">Metabacillus endolithicus</name>
    <dbReference type="NCBI Taxonomy" id="1535204"/>
    <lineage>
        <taxon>Bacteria</taxon>
        <taxon>Bacillati</taxon>
        <taxon>Bacillota</taxon>
        <taxon>Bacilli</taxon>
        <taxon>Bacillales</taxon>
        <taxon>Bacillaceae</taxon>
        <taxon>Metabacillus</taxon>
    </lineage>
</organism>